<organism evidence="1 2">
    <name type="scientific">Archangium violaceum Cb vi76</name>
    <dbReference type="NCBI Taxonomy" id="1406225"/>
    <lineage>
        <taxon>Bacteria</taxon>
        <taxon>Pseudomonadati</taxon>
        <taxon>Myxococcota</taxon>
        <taxon>Myxococcia</taxon>
        <taxon>Myxococcales</taxon>
        <taxon>Cystobacterineae</taxon>
        <taxon>Archangiaceae</taxon>
        <taxon>Archangium</taxon>
    </lineage>
</organism>
<evidence type="ECO:0000313" key="2">
    <source>
        <dbReference type="Proteomes" id="UP000028547"/>
    </source>
</evidence>
<reference evidence="1 2" key="1">
    <citation type="submission" date="2014-07" db="EMBL/GenBank/DDBJ databases">
        <title>Draft Genome Sequence of Gephyronic Acid Producer, Cystobacter violaceus Strain Cb vi76.</title>
        <authorList>
            <person name="Stevens D.C."/>
            <person name="Young J."/>
            <person name="Carmichael R."/>
            <person name="Tan J."/>
            <person name="Taylor R.E."/>
        </authorList>
    </citation>
    <scope>NUCLEOTIDE SEQUENCE [LARGE SCALE GENOMIC DNA]</scope>
    <source>
        <strain evidence="1 2">Cb vi76</strain>
    </source>
</reference>
<name>A0A084SHP2_9BACT</name>
<dbReference type="RefSeq" id="WP_043410309.1">
    <property type="nucleotide sequence ID" value="NZ_JPMI01000309.1"/>
</dbReference>
<sequence>MACAARKLVHLEYFHDHARIEHMLFDGARGPVKGALTPDLSRPGMGLELKRQDAERYAL</sequence>
<dbReference type="Proteomes" id="UP000028547">
    <property type="component" value="Unassembled WGS sequence"/>
</dbReference>
<gene>
    <name evidence="1" type="ORF">Q664_44185</name>
</gene>
<protein>
    <recommendedName>
        <fullName evidence="3">Enolase C-terminal domain-containing protein</fullName>
    </recommendedName>
</protein>
<dbReference type="InterPro" id="IPR036849">
    <property type="entry name" value="Enolase-like_C_sf"/>
</dbReference>
<dbReference type="SUPFAM" id="SSF51604">
    <property type="entry name" value="Enolase C-terminal domain-like"/>
    <property type="match status" value="1"/>
</dbReference>
<dbReference type="EMBL" id="JPMI01000309">
    <property type="protein sequence ID" value="KFA87977.1"/>
    <property type="molecule type" value="Genomic_DNA"/>
</dbReference>
<comment type="caution">
    <text evidence="1">The sequence shown here is derived from an EMBL/GenBank/DDBJ whole genome shotgun (WGS) entry which is preliminary data.</text>
</comment>
<proteinExistence type="predicted"/>
<accession>A0A084SHP2</accession>
<evidence type="ECO:0008006" key="3">
    <source>
        <dbReference type="Google" id="ProtNLM"/>
    </source>
</evidence>
<dbReference type="AlphaFoldDB" id="A0A084SHP2"/>
<evidence type="ECO:0000313" key="1">
    <source>
        <dbReference type="EMBL" id="KFA87977.1"/>
    </source>
</evidence>